<evidence type="ECO:0000313" key="1">
    <source>
        <dbReference type="EMBL" id="QEL14062.1"/>
    </source>
</evidence>
<keyword evidence="2" id="KW-1185">Reference proteome</keyword>
<organism evidence="1 2">
    <name type="scientific">Limnoglobus roseus</name>
    <dbReference type="NCBI Taxonomy" id="2598579"/>
    <lineage>
        <taxon>Bacteria</taxon>
        <taxon>Pseudomonadati</taxon>
        <taxon>Planctomycetota</taxon>
        <taxon>Planctomycetia</taxon>
        <taxon>Gemmatales</taxon>
        <taxon>Gemmataceae</taxon>
        <taxon>Limnoglobus</taxon>
    </lineage>
</organism>
<proteinExistence type="predicted"/>
<name>A0A5C1A8G8_9BACT</name>
<dbReference type="RefSeq" id="WP_168218798.1">
    <property type="nucleotide sequence ID" value="NZ_CP042425.1"/>
</dbReference>
<dbReference type="Proteomes" id="UP000324974">
    <property type="component" value="Chromosome"/>
</dbReference>
<gene>
    <name evidence="1" type="ORF">PX52LOC_00925</name>
</gene>
<sequence>MVRFQRQKGHQYQHIVVKFVAVHEDKDMVRPADAQRFLDACRDHLRGLPAWPE</sequence>
<dbReference type="EMBL" id="CP042425">
    <property type="protein sequence ID" value="QEL14062.1"/>
    <property type="molecule type" value="Genomic_DNA"/>
</dbReference>
<accession>A0A5C1A8G8</accession>
<dbReference type="KEGG" id="lrs:PX52LOC_00925"/>
<evidence type="ECO:0000313" key="2">
    <source>
        <dbReference type="Proteomes" id="UP000324974"/>
    </source>
</evidence>
<dbReference type="AlphaFoldDB" id="A0A5C1A8G8"/>
<reference evidence="2" key="1">
    <citation type="submission" date="2019-08" db="EMBL/GenBank/DDBJ databases">
        <title>Limnoglobus roseus gen. nov., sp. nov., a novel freshwater planctomycete with a giant genome from the family Gemmataceae.</title>
        <authorList>
            <person name="Kulichevskaya I.S."/>
            <person name="Naumoff D.G."/>
            <person name="Miroshnikov K."/>
            <person name="Ivanova A."/>
            <person name="Philippov D.A."/>
            <person name="Hakobyan A."/>
            <person name="Rijpstra I.C."/>
            <person name="Sinninghe Damste J.S."/>
            <person name="Liesack W."/>
            <person name="Dedysh S.N."/>
        </authorList>
    </citation>
    <scope>NUCLEOTIDE SEQUENCE [LARGE SCALE GENOMIC DNA]</scope>
    <source>
        <strain evidence="2">PX52</strain>
    </source>
</reference>
<protein>
    <submittedName>
        <fullName evidence="1">Uncharacterized protein</fullName>
    </submittedName>
</protein>